<name>A0ABD4T787_9CYAN</name>
<organism evidence="1 2">
    <name type="scientific">Lyngbya confervoides BDU141951</name>
    <dbReference type="NCBI Taxonomy" id="1574623"/>
    <lineage>
        <taxon>Bacteria</taxon>
        <taxon>Bacillati</taxon>
        <taxon>Cyanobacteriota</taxon>
        <taxon>Cyanophyceae</taxon>
        <taxon>Oscillatoriophycideae</taxon>
        <taxon>Oscillatoriales</taxon>
        <taxon>Microcoleaceae</taxon>
        <taxon>Lyngbya</taxon>
    </lineage>
</organism>
<dbReference type="InterPro" id="IPR027417">
    <property type="entry name" value="P-loop_NTPase"/>
</dbReference>
<dbReference type="Proteomes" id="UP000031561">
    <property type="component" value="Unassembled WGS sequence"/>
</dbReference>
<evidence type="ECO:0000313" key="1">
    <source>
        <dbReference type="EMBL" id="MCM1984594.1"/>
    </source>
</evidence>
<proteinExistence type="predicted"/>
<comment type="caution">
    <text evidence="1">The sequence shown here is derived from an EMBL/GenBank/DDBJ whole genome shotgun (WGS) entry which is preliminary data.</text>
</comment>
<dbReference type="SUPFAM" id="SSF52540">
    <property type="entry name" value="P-loop containing nucleoside triphosphate hydrolases"/>
    <property type="match status" value="1"/>
</dbReference>
<keyword evidence="1" id="KW-0808">Transferase</keyword>
<keyword evidence="1" id="KW-0418">Kinase</keyword>
<dbReference type="EMBL" id="JTHE03000100">
    <property type="protein sequence ID" value="MCM1984594.1"/>
    <property type="molecule type" value="Genomic_DNA"/>
</dbReference>
<dbReference type="PANTHER" id="PTHR10285">
    <property type="entry name" value="URIDINE KINASE"/>
    <property type="match status" value="1"/>
</dbReference>
<reference evidence="1 2" key="1">
    <citation type="journal article" date="2015" name="Genome Announc.">
        <title>Draft Genome Sequence of Filamentous Marine Cyanobacterium Lyngbya confervoides Strain BDU141951.</title>
        <authorList>
            <person name="Chandrababunaidu M.M."/>
            <person name="Sen D."/>
            <person name="Tripathy S."/>
        </authorList>
    </citation>
    <scope>NUCLEOTIDE SEQUENCE [LARGE SCALE GENOMIC DNA]</scope>
    <source>
        <strain evidence="1 2">BDU141951</strain>
    </source>
</reference>
<dbReference type="AlphaFoldDB" id="A0ABD4T787"/>
<dbReference type="Gene3D" id="3.40.50.300">
    <property type="entry name" value="P-loop containing nucleotide triphosphate hydrolases"/>
    <property type="match status" value="1"/>
</dbReference>
<protein>
    <submittedName>
        <fullName evidence="1">Glycerate kinase</fullName>
    </submittedName>
</protein>
<sequence>MPSPCPRSLLAPALACLCQGNTPSAAQIQMLDQGRWLCAGGRDRPLDLWRQMDQFQQIYPQVKDRCRQRHGLLEDPSYLLWTLWMPLAAAVAQRRRQRGRPIVQGLLGGQGTGKTTLCDMLSLILAQQGLRAASLSLDDLYQPYAVRQQLQRRDPRLRWRGPPGTHDLDLGLATLDQVRAGAGPLSLPRFDKSAHQGQGDRTASERVSGVDVLLFEGWFVGLRPLPDSAFDHPPPPIVTPAHRQFARDMNRALADYLPLWARLDGLWVLRPQDYRWSQQWRWEAEAKAMAANRPGMSQEEVAEFVDYFWRSLHPQLFLPALLRRASQAEGAMEEMIEGVIEIDRHHQPCGFYCPGAS</sequence>
<dbReference type="GO" id="GO:0016301">
    <property type="term" value="F:kinase activity"/>
    <property type="evidence" value="ECO:0007669"/>
    <property type="project" value="UniProtKB-KW"/>
</dbReference>
<gene>
    <name evidence="1" type="ORF">QQ91_0017355</name>
</gene>
<dbReference type="RefSeq" id="WP_166276607.1">
    <property type="nucleotide sequence ID" value="NZ_JTHE03000100.1"/>
</dbReference>
<keyword evidence="2" id="KW-1185">Reference proteome</keyword>
<evidence type="ECO:0000313" key="2">
    <source>
        <dbReference type="Proteomes" id="UP000031561"/>
    </source>
</evidence>
<accession>A0ABD4T787</accession>